<protein>
    <recommendedName>
        <fullName evidence="3">SPOR domain-containing protein</fullName>
    </recommendedName>
</protein>
<sequence length="61" mass="7191">MTQEKRYWYNVKTGEVEDGPQSFSTDRIGPFATRDEAANALATYEKRNRAWDEEDEAEDDW</sequence>
<keyword evidence="2" id="KW-1185">Reference proteome</keyword>
<comment type="caution">
    <text evidence="1">The sequence shown here is derived from an EMBL/GenBank/DDBJ whole genome shotgun (WGS) entry which is preliminary data.</text>
</comment>
<organism evidence="1 2">
    <name type="scientific">Enteractinococcus fodinae</name>
    <dbReference type="NCBI Taxonomy" id="684663"/>
    <lineage>
        <taxon>Bacteria</taxon>
        <taxon>Bacillati</taxon>
        <taxon>Actinomycetota</taxon>
        <taxon>Actinomycetes</taxon>
        <taxon>Micrococcales</taxon>
        <taxon>Micrococcaceae</taxon>
    </lineage>
</organism>
<proteinExistence type="predicted"/>
<gene>
    <name evidence="1" type="ORF">J2S62_001561</name>
</gene>
<dbReference type="EMBL" id="JAVDYJ010000001">
    <property type="protein sequence ID" value="MDR7347304.1"/>
    <property type="molecule type" value="Genomic_DNA"/>
</dbReference>
<evidence type="ECO:0000313" key="2">
    <source>
        <dbReference type="Proteomes" id="UP001183794"/>
    </source>
</evidence>
<dbReference type="RefSeq" id="WP_310173326.1">
    <property type="nucleotide sequence ID" value="NZ_BAABHE010000002.1"/>
</dbReference>
<name>A0ABU2B4H1_9MICC</name>
<dbReference type="Proteomes" id="UP001183794">
    <property type="component" value="Unassembled WGS sequence"/>
</dbReference>
<evidence type="ECO:0008006" key="3">
    <source>
        <dbReference type="Google" id="ProtNLM"/>
    </source>
</evidence>
<accession>A0ABU2B4H1</accession>
<reference evidence="1 2" key="1">
    <citation type="submission" date="2023-07" db="EMBL/GenBank/DDBJ databases">
        <title>Sequencing the genomes of 1000 actinobacteria strains.</title>
        <authorList>
            <person name="Klenk H.-P."/>
        </authorList>
    </citation>
    <scope>NUCLEOTIDE SEQUENCE [LARGE SCALE GENOMIC DNA]</scope>
    <source>
        <strain evidence="1 2">DSM 22966</strain>
    </source>
</reference>
<evidence type="ECO:0000313" key="1">
    <source>
        <dbReference type="EMBL" id="MDR7347304.1"/>
    </source>
</evidence>